<keyword evidence="1" id="KW-0472">Membrane</keyword>
<dbReference type="AlphaFoldDB" id="A0A942E4Z0"/>
<keyword evidence="1" id="KW-1133">Transmembrane helix</keyword>
<keyword evidence="3" id="KW-1185">Reference proteome</keyword>
<keyword evidence="1" id="KW-0812">Transmembrane</keyword>
<dbReference type="Proteomes" id="UP000678281">
    <property type="component" value="Unassembled WGS sequence"/>
</dbReference>
<feature type="transmembrane region" description="Helical" evidence="1">
    <location>
        <begin position="12"/>
        <end position="34"/>
    </location>
</feature>
<protein>
    <submittedName>
        <fullName evidence="2">Uncharacterized protein</fullName>
    </submittedName>
</protein>
<dbReference type="RefSeq" id="WP_212657154.1">
    <property type="nucleotide sequence ID" value="NZ_JAGXTP010000001.1"/>
</dbReference>
<name>A0A942E4Z0_9HYPH</name>
<evidence type="ECO:0000256" key="1">
    <source>
        <dbReference type="SAM" id="Phobius"/>
    </source>
</evidence>
<proteinExistence type="predicted"/>
<sequence>MAITNKFRFRHLVLFTTLPALLVGALLWLTAGFLPSCSTIETLRLTAPDGAFDLVVFSRTCGPDTGPNTQAALIPAGDSVPEDAASFVSIGADADLVPRWDGFGNIELSVPGTAKIYRQDDSVAGIAVVYR</sequence>
<evidence type="ECO:0000313" key="3">
    <source>
        <dbReference type="Proteomes" id="UP000678281"/>
    </source>
</evidence>
<comment type="caution">
    <text evidence="2">The sequence shown here is derived from an EMBL/GenBank/DDBJ whole genome shotgun (WGS) entry which is preliminary data.</text>
</comment>
<evidence type="ECO:0000313" key="2">
    <source>
        <dbReference type="EMBL" id="MBS3847541.1"/>
    </source>
</evidence>
<organism evidence="2 3">
    <name type="scientific">Devosia litorisediminis</name>
    <dbReference type="NCBI Taxonomy" id="2829817"/>
    <lineage>
        <taxon>Bacteria</taxon>
        <taxon>Pseudomonadati</taxon>
        <taxon>Pseudomonadota</taxon>
        <taxon>Alphaproteobacteria</taxon>
        <taxon>Hyphomicrobiales</taxon>
        <taxon>Devosiaceae</taxon>
        <taxon>Devosia</taxon>
    </lineage>
</organism>
<accession>A0A942E4Z0</accession>
<reference evidence="2" key="1">
    <citation type="submission" date="2021-04" db="EMBL/GenBank/DDBJ databases">
        <title>Devosia litorisediminis sp. nov., isolated from a sand dune.</title>
        <authorList>
            <person name="Park S."/>
            <person name="Yoon J.-H."/>
        </authorList>
    </citation>
    <scope>NUCLEOTIDE SEQUENCE</scope>
    <source>
        <strain evidence="2">BSSL-BM10</strain>
    </source>
</reference>
<dbReference type="EMBL" id="JAGXTP010000001">
    <property type="protein sequence ID" value="MBS3847541.1"/>
    <property type="molecule type" value="Genomic_DNA"/>
</dbReference>
<gene>
    <name evidence="2" type="ORF">KD146_02405</name>
</gene>